<proteinExistence type="predicted"/>
<evidence type="ECO:0000313" key="1">
    <source>
        <dbReference type="EMBL" id="KAJ7515675.1"/>
    </source>
</evidence>
<reference evidence="2" key="1">
    <citation type="journal article" date="2024" name="Proc. Natl. Acad. Sci. U.S.A.">
        <title>Extraordinary preservation of gene collinearity over three hundred million years revealed in homosporous lycophytes.</title>
        <authorList>
            <person name="Li C."/>
            <person name="Wickell D."/>
            <person name="Kuo L.Y."/>
            <person name="Chen X."/>
            <person name="Nie B."/>
            <person name="Liao X."/>
            <person name="Peng D."/>
            <person name="Ji J."/>
            <person name="Jenkins J."/>
            <person name="Williams M."/>
            <person name="Shu S."/>
            <person name="Plott C."/>
            <person name="Barry K."/>
            <person name="Rajasekar S."/>
            <person name="Grimwood J."/>
            <person name="Han X."/>
            <person name="Sun S."/>
            <person name="Hou Z."/>
            <person name="He W."/>
            <person name="Dai G."/>
            <person name="Sun C."/>
            <person name="Schmutz J."/>
            <person name="Leebens-Mack J.H."/>
            <person name="Li F.W."/>
            <person name="Wang L."/>
        </authorList>
    </citation>
    <scope>NUCLEOTIDE SEQUENCE [LARGE SCALE GENOMIC DNA]</scope>
    <source>
        <strain evidence="2">cv. PW_Plant_1</strain>
    </source>
</reference>
<protein>
    <submittedName>
        <fullName evidence="1">Uncharacterized protein</fullName>
    </submittedName>
</protein>
<organism evidence="1 2">
    <name type="scientific">Diphasiastrum complanatum</name>
    <name type="common">Issler's clubmoss</name>
    <name type="synonym">Lycopodium complanatum</name>
    <dbReference type="NCBI Taxonomy" id="34168"/>
    <lineage>
        <taxon>Eukaryota</taxon>
        <taxon>Viridiplantae</taxon>
        <taxon>Streptophyta</taxon>
        <taxon>Embryophyta</taxon>
        <taxon>Tracheophyta</taxon>
        <taxon>Lycopodiopsida</taxon>
        <taxon>Lycopodiales</taxon>
        <taxon>Lycopodiaceae</taxon>
        <taxon>Lycopodioideae</taxon>
        <taxon>Diphasiastrum</taxon>
    </lineage>
</organism>
<name>A0ACC2ADV9_DIPCM</name>
<dbReference type="Proteomes" id="UP001162992">
    <property type="component" value="Chromosome 22"/>
</dbReference>
<comment type="caution">
    <text evidence="1">The sequence shown here is derived from an EMBL/GenBank/DDBJ whole genome shotgun (WGS) entry which is preliminary data.</text>
</comment>
<keyword evidence="2" id="KW-1185">Reference proteome</keyword>
<gene>
    <name evidence="1" type="ORF">O6H91_22G022800</name>
</gene>
<dbReference type="EMBL" id="CM055113">
    <property type="protein sequence ID" value="KAJ7515675.1"/>
    <property type="molecule type" value="Genomic_DNA"/>
</dbReference>
<evidence type="ECO:0000313" key="2">
    <source>
        <dbReference type="Proteomes" id="UP001162992"/>
    </source>
</evidence>
<sequence length="1458" mass="161938">MCDFTELDFDWAAAVEEIDRACDRAGAAAFVNHENDIQPFQFAAHGQQVSRLSNTNANKASRQSTLNSFFGVTQGKPSMPESVDLPPCEVGFESGDDGIGIDPTAARTWVYPANIPHREYQFSITKTALITNTLVSLPTGLGKTLIAAVVMYNYFRWFCTGKIVFTAPSRPLVMQQIEACHNIMGIPQEWTIDMTGQMTPSQRSCYWRSKRVFFVTPQVLEKDIQSEICPVKQLVCLVVDEAHRAMGNYSYCVVIRELLTAQVRLRILALTATPGSKQVTIQTVIDNLQISCLEYRDETDPDVKQYTYSRKLELIQVVMDPESNKVKDLFLEVLHPVVCKLCSFGVFYSRDLPRLTPFEFVTARDKFRQAPPPALAHGQYGEVEGLFGIAVTLYHVYKLLFSHGMRPAFEMLHQKLQQGYFANIMGKNDKMRKIRNLMHESVRHGAPSPKLVKLEQIIVEHFRGHDVGTTRVIIFTNFRESVKDIMEALKLNTFVKAMEFIGQTSGKSCKGQTQKMQQAVLQKFRAGGYNTIVATSIAEEGLDIMEVDLVICFDANISPIRMIQRMGRTGRKRDGRVVVLASEGAELQGYLKKQAKSKALSKHMHNGGMSSFNFHVSPRMVPHAFHPTLQLVHMAIEKFVPRGRKQKQEAVTFVDPGKASLTVEEVTLLSKYFDTAESNWKPSLIAFPKCQLVPTSVCHVKHSFRTTSMLIHTMQNLQGCLSTDKTQELLLEQDGYDLLQSDVDLPNNYSSGKMFDEITPMDALNNLENEIADCSSLDMIPHPTDVEFSGEPFLNASIAAKDSFFGDNVFPEKNSASIMTSDKWRSSQLPACDRGLTMNQVNCTAEMQEAASVASPPCYERKPKQLSKSSHECLFSCGTVQVNEHGYVSIASPPRVPVKKPDFFWDLKDVNQLQQHCQTSTPFVSNEEYEQEVIQRTSMLKLIPPSDKDKTDNTEVYGTPLVSVREEFVAATQDNNPGALSSCLKPSPTASNNSAAFSFNIFGLAELDVVPSSPLAQISSYKEIRDSCTTNAEENRVPTQNHVNEVNQFHFMPLLASEVEKFVQVTPVSHHTSRTGNVTTILTPTTSVKSPVVGAENQSLQVHTGLQVTTPQQEGVKSSNEDWKLPSSEVGSFKRPRRLKRLRKAQEPVASCSISGKEGMVGAHIKNHKNERGVRSPKIGRYQRKEAVKTFFDEEAEVSSDEEFSADEDESESDSEMEGFIDDNLVPASATQLIDDSPVDMMAIYRRSLLTQTPSNIAGAPGIGFLTSETSSSELQTSLSTGNSTPLTWKSERMKSNVGCLPSVGCSNFLDAPKPCKTVQAPKPCKTVQADSIHPCDQGPHPQEKTCANQGSSKIVWLKKSALLENNSNGTKLEALKRKLDFYENFPSEQLPIWGAAEGDHAALNASLDAYGTLISKESSSKFFDVSEAFEEDIFEGLDLDALEAAAAEQCRSKSNPN</sequence>
<accession>A0ACC2ADV9</accession>